<feature type="region of interest" description="Disordered" evidence="1">
    <location>
        <begin position="1"/>
        <end position="26"/>
    </location>
</feature>
<accession>A0AAF0YBG7</accession>
<keyword evidence="3" id="KW-1185">Reference proteome</keyword>
<evidence type="ECO:0000256" key="1">
    <source>
        <dbReference type="SAM" id="MobiDB-lite"/>
    </source>
</evidence>
<reference evidence="2" key="1">
    <citation type="submission" date="2023-10" db="EMBL/GenBank/DDBJ databases">
        <authorList>
            <person name="Noh H."/>
        </authorList>
    </citation>
    <scope>NUCLEOTIDE SEQUENCE</scope>
    <source>
        <strain evidence="2">DUCC4014</strain>
    </source>
</reference>
<proteinExistence type="predicted"/>
<organism evidence="2 3">
    <name type="scientific">Vanrija pseudolonga</name>
    <dbReference type="NCBI Taxonomy" id="143232"/>
    <lineage>
        <taxon>Eukaryota</taxon>
        <taxon>Fungi</taxon>
        <taxon>Dikarya</taxon>
        <taxon>Basidiomycota</taxon>
        <taxon>Agaricomycotina</taxon>
        <taxon>Tremellomycetes</taxon>
        <taxon>Trichosporonales</taxon>
        <taxon>Trichosporonaceae</taxon>
        <taxon>Vanrija</taxon>
    </lineage>
</organism>
<dbReference type="AlphaFoldDB" id="A0AAF0YBG7"/>
<name>A0AAF0YBG7_9TREE</name>
<evidence type="ECO:0000313" key="3">
    <source>
        <dbReference type="Proteomes" id="UP000827549"/>
    </source>
</evidence>
<evidence type="ECO:0000313" key="2">
    <source>
        <dbReference type="EMBL" id="WOO80573.1"/>
    </source>
</evidence>
<sequence length="424" mass="47348">MSHNSTSSTPAQGTLHTAAEQNGGQPTFANHRVETLFRATTLTKLAFQFAVAEVGRSERTTPNRLRVVVLNILRSDEQPPDSDDELLERFQLGRVPQNQLENALKQFKMPFGGRPSDEVAKEGQEEFRVIQATLRLLVDVFAAYSIYMFRAFLTTSGRTPHDLVRADLARPVPDELLDAWAGVTRLCVAASVNMAYRTPTPAPTSADSNNLAILNQQPEGDSFDDQLSTLADRYLSHGFDLEGDDWVPQFSPARKTCHPHEAAWRVRDRRMTDEVAEIVAKKRGISIDALTRTVRLTPYHWASNYSAGEDEEGVQVIFDIIDTLKANFGRGYGRLDNVWDNLHIYLDPCGAPHSDSLPGSECDSALPDHFDTKLKTLVEEEQERGYIHPRLVDDLFPEWSLSSVYQLVEKKTGSDLHATGPSGQ</sequence>
<protein>
    <submittedName>
        <fullName evidence="2">Uncharacterized protein</fullName>
    </submittedName>
</protein>
<dbReference type="Proteomes" id="UP000827549">
    <property type="component" value="Chromosome 3"/>
</dbReference>
<dbReference type="EMBL" id="CP086716">
    <property type="protein sequence ID" value="WOO80573.1"/>
    <property type="molecule type" value="Genomic_DNA"/>
</dbReference>
<gene>
    <name evidence="2" type="ORF">LOC62_03G004098</name>
</gene>
<dbReference type="RefSeq" id="XP_062626605.1">
    <property type="nucleotide sequence ID" value="XM_062770621.1"/>
</dbReference>
<dbReference type="GeneID" id="87807338"/>